<evidence type="ECO:0000256" key="6">
    <source>
        <dbReference type="ARBA" id="ARBA00023306"/>
    </source>
</evidence>
<dbReference type="GO" id="GO:0032153">
    <property type="term" value="C:cell division site"/>
    <property type="evidence" value="ECO:0007669"/>
    <property type="project" value="UniProtKB-UniRule"/>
</dbReference>
<keyword evidence="1 7" id="KW-1003">Cell membrane</keyword>
<dbReference type="Proteomes" id="UP000183898">
    <property type="component" value="Unassembled WGS sequence"/>
</dbReference>
<comment type="similarity">
    <text evidence="7">Belongs to the FtsB family.</text>
</comment>
<dbReference type="EMBL" id="FOCT01000001">
    <property type="protein sequence ID" value="SEM84634.1"/>
    <property type="molecule type" value="Genomic_DNA"/>
</dbReference>
<proteinExistence type="inferred from homology"/>
<feature type="coiled-coil region" evidence="7">
    <location>
        <begin position="43"/>
        <end position="70"/>
    </location>
</feature>
<evidence type="ECO:0000256" key="3">
    <source>
        <dbReference type="ARBA" id="ARBA00022692"/>
    </source>
</evidence>
<dbReference type="GO" id="GO:0005886">
    <property type="term" value="C:plasma membrane"/>
    <property type="evidence" value="ECO:0007669"/>
    <property type="project" value="UniProtKB-SubCell"/>
</dbReference>
<evidence type="ECO:0000256" key="1">
    <source>
        <dbReference type="ARBA" id="ARBA00022475"/>
    </source>
</evidence>
<keyword evidence="6 7" id="KW-0131">Cell cycle</keyword>
<dbReference type="GO" id="GO:0043093">
    <property type="term" value="P:FtsZ-dependent cytokinesis"/>
    <property type="evidence" value="ECO:0007669"/>
    <property type="project" value="UniProtKB-UniRule"/>
</dbReference>
<evidence type="ECO:0000256" key="4">
    <source>
        <dbReference type="ARBA" id="ARBA00022989"/>
    </source>
</evidence>
<dbReference type="GO" id="GO:0030428">
    <property type="term" value="C:cell septum"/>
    <property type="evidence" value="ECO:0007669"/>
    <property type="project" value="TreeGrafter"/>
</dbReference>
<dbReference type="RefSeq" id="WP_074743806.1">
    <property type="nucleotide sequence ID" value="NZ_FOCT01000001.1"/>
</dbReference>
<dbReference type="AlphaFoldDB" id="A0A1H8BR83"/>
<dbReference type="InterPro" id="IPR007060">
    <property type="entry name" value="FtsL/DivIC"/>
</dbReference>
<keyword evidence="7" id="KW-0997">Cell inner membrane</keyword>
<dbReference type="PANTHER" id="PTHR37485:SF1">
    <property type="entry name" value="CELL DIVISION PROTEIN FTSB"/>
    <property type="match status" value="1"/>
</dbReference>
<comment type="subunit">
    <text evidence="7">Part of a complex composed of FtsB, FtsL and FtsQ.</text>
</comment>
<name>A0A1H8BR83_9PROT</name>
<dbReference type="NCBIfam" id="NF002058">
    <property type="entry name" value="PRK00888.1"/>
    <property type="match status" value="1"/>
</dbReference>
<dbReference type="Pfam" id="PF04977">
    <property type="entry name" value="DivIC"/>
    <property type="match status" value="1"/>
</dbReference>
<keyword evidence="7" id="KW-0175">Coiled coil</keyword>
<comment type="function">
    <text evidence="7">Essential cell division protein. May link together the upstream cell division proteins, which are predominantly cytoplasmic, with the downstream cell division proteins, which are predominantly periplasmic.</text>
</comment>
<evidence type="ECO:0000313" key="8">
    <source>
        <dbReference type="EMBL" id="SEM84634.1"/>
    </source>
</evidence>
<accession>A0A1H8BR83</accession>
<keyword evidence="5 7" id="KW-0472">Membrane</keyword>
<dbReference type="HAMAP" id="MF_00599">
    <property type="entry name" value="FtsB"/>
    <property type="match status" value="1"/>
</dbReference>
<organism evidence="8 9">
    <name type="scientific">Nitrosospira multiformis</name>
    <dbReference type="NCBI Taxonomy" id="1231"/>
    <lineage>
        <taxon>Bacteria</taxon>
        <taxon>Pseudomonadati</taxon>
        <taxon>Pseudomonadota</taxon>
        <taxon>Betaproteobacteria</taxon>
        <taxon>Nitrosomonadales</taxon>
        <taxon>Nitrosomonadaceae</taxon>
        <taxon>Nitrosospira</taxon>
    </lineage>
</organism>
<evidence type="ECO:0000256" key="2">
    <source>
        <dbReference type="ARBA" id="ARBA00022618"/>
    </source>
</evidence>
<keyword evidence="3 7" id="KW-0812">Transmembrane</keyword>
<sequence>MKVLTLILVALIVLLQYPLWLGKGSWLKVWEVDQQLATQYETNEKLKTRNSTLDAEVRDLKQGYDAVEERARNELGMIKEGEIFFRTVNDKND</sequence>
<gene>
    <name evidence="7" type="primary">ftsB</name>
    <name evidence="8" type="ORF">SAMN05216404_101309</name>
</gene>
<evidence type="ECO:0000256" key="5">
    <source>
        <dbReference type="ARBA" id="ARBA00023136"/>
    </source>
</evidence>
<feature type="topological domain" description="Periplasmic" evidence="7">
    <location>
        <begin position="22"/>
        <end position="93"/>
    </location>
</feature>
<reference evidence="8 9" key="1">
    <citation type="submission" date="2016-10" db="EMBL/GenBank/DDBJ databases">
        <authorList>
            <person name="de Groot N.N."/>
        </authorList>
    </citation>
    <scope>NUCLEOTIDE SEQUENCE [LARGE SCALE GENOMIC DNA]</scope>
    <source>
        <strain evidence="8 9">Nl18</strain>
    </source>
</reference>
<evidence type="ECO:0000313" key="9">
    <source>
        <dbReference type="Proteomes" id="UP000183898"/>
    </source>
</evidence>
<dbReference type="InterPro" id="IPR023081">
    <property type="entry name" value="Cell_div_FtsB"/>
</dbReference>
<evidence type="ECO:0000256" key="7">
    <source>
        <dbReference type="HAMAP-Rule" id="MF_00599"/>
    </source>
</evidence>
<keyword evidence="4 7" id="KW-1133">Transmembrane helix</keyword>
<protein>
    <recommendedName>
        <fullName evidence="7">Cell division protein FtsB</fullName>
    </recommendedName>
</protein>
<feature type="topological domain" description="Cytoplasmic" evidence="7">
    <location>
        <begin position="1"/>
        <end position="3"/>
    </location>
</feature>
<comment type="subcellular location">
    <subcellularLocation>
        <location evidence="7">Cell inner membrane</location>
        <topology evidence="7">Single-pass type II membrane protein</topology>
    </subcellularLocation>
    <text evidence="7">Localizes to the division septum.</text>
</comment>
<dbReference type="PANTHER" id="PTHR37485">
    <property type="entry name" value="CELL DIVISION PROTEIN FTSB"/>
    <property type="match status" value="1"/>
</dbReference>
<keyword evidence="2 7" id="KW-0132">Cell division</keyword>